<dbReference type="Proteomes" id="UP000315677">
    <property type="component" value="Unassembled WGS sequence"/>
</dbReference>
<keyword evidence="3" id="KW-1185">Reference proteome</keyword>
<accession>A0A543DYL4</accession>
<feature type="region of interest" description="Disordered" evidence="1">
    <location>
        <begin position="1"/>
        <end position="32"/>
    </location>
</feature>
<organism evidence="2 3">
    <name type="scientific">Pseudonocardia kunmingensis</name>
    <dbReference type="NCBI Taxonomy" id="630975"/>
    <lineage>
        <taxon>Bacteria</taxon>
        <taxon>Bacillati</taxon>
        <taxon>Actinomycetota</taxon>
        <taxon>Actinomycetes</taxon>
        <taxon>Pseudonocardiales</taxon>
        <taxon>Pseudonocardiaceae</taxon>
        <taxon>Pseudonocardia</taxon>
    </lineage>
</organism>
<evidence type="ECO:0000256" key="1">
    <source>
        <dbReference type="SAM" id="MobiDB-lite"/>
    </source>
</evidence>
<evidence type="ECO:0000313" key="3">
    <source>
        <dbReference type="Proteomes" id="UP000315677"/>
    </source>
</evidence>
<dbReference type="AlphaFoldDB" id="A0A543DYL4"/>
<sequence>MGSSGIVTGERERAIARRPGGRGSTQRLAELAGDRPAGSIPEVVERLAAIRDHAASTSLLGEGDGIASFSTLYHTITSRIGSMAESGEFRSTDFLVRLDIEFAERYFQALRSYAADMASAPRVWRVLFDNRSDPYVAPVNFAVAGVNAHINFDLACALIATWRHIAPDGEGEGGAQFHDYRLVNEVFEVEMDPLREDLDSLLSAGPDGAIWDRAANWVADLVIRFTRDLAWNEAERVWGLGASPEVCAASEERLDTIAAFIGERLLRTPLPI</sequence>
<dbReference type="Pfam" id="PF19458">
    <property type="entry name" value="DUF5995"/>
    <property type="match status" value="1"/>
</dbReference>
<dbReference type="RefSeq" id="WP_142048805.1">
    <property type="nucleotide sequence ID" value="NZ_VFPA01000001.1"/>
</dbReference>
<proteinExistence type="predicted"/>
<name>A0A543DYL4_9PSEU</name>
<evidence type="ECO:0000313" key="2">
    <source>
        <dbReference type="EMBL" id="TQM14404.1"/>
    </source>
</evidence>
<dbReference type="EMBL" id="VFPA01000001">
    <property type="protein sequence ID" value="TQM14404.1"/>
    <property type="molecule type" value="Genomic_DNA"/>
</dbReference>
<dbReference type="OrthoDB" id="583431at2"/>
<dbReference type="InterPro" id="IPR046037">
    <property type="entry name" value="DUF5995"/>
</dbReference>
<gene>
    <name evidence="2" type="ORF">FB558_1168</name>
</gene>
<comment type="caution">
    <text evidence="2">The sequence shown here is derived from an EMBL/GenBank/DDBJ whole genome shotgun (WGS) entry which is preliminary data.</text>
</comment>
<protein>
    <submittedName>
        <fullName evidence="2">Uncharacterized protein</fullName>
    </submittedName>
</protein>
<reference evidence="2 3" key="1">
    <citation type="submission" date="2019-06" db="EMBL/GenBank/DDBJ databases">
        <title>Sequencing the genomes of 1000 actinobacteria strains.</title>
        <authorList>
            <person name="Klenk H.-P."/>
        </authorList>
    </citation>
    <scope>NUCLEOTIDE SEQUENCE [LARGE SCALE GENOMIC DNA]</scope>
    <source>
        <strain evidence="2 3">DSM 45301</strain>
    </source>
</reference>